<organism evidence="2 3">
    <name type="scientific">Agrobacterium deltaense Zutra 3/1</name>
    <dbReference type="NCBI Taxonomy" id="1183427"/>
    <lineage>
        <taxon>Bacteria</taxon>
        <taxon>Pseudomonadati</taxon>
        <taxon>Pseudomonadota</taxon>
        <taxon>Alphaproteobacteria</taxon>
        <taxon>Hyphomicrobiales</taxon>
        <taxon>Rhizobiaceae</taxon>
        <taxon>Rhizobium/Agrobacterium group</taxon>
        <taxon>Agrobacterium</taxon>
    </lineage>
</organism>
<gene>
    <name evidence="2" type="ORF">AGR7C_Cc110245</name>
</gene>
<evidence type="ECO:0000313" key="3">
    <source>
        <dbReference type="Proteomes" id="UP000191987"/>
    </source>
</evidence>
<protein>
    <submittedName>
        <fullName evidence="2">Uncharacterized protein</fullName>
    </submittedName>
</protein>
<dbReference type="EMBL" id="FBWG01000003">
    <property type="protein sequence ID" value="CUX14988.1"/>
    <property type="molecule type" value="Genomic_DNA"/>
</dbReference>
<evidence type="ECO:0000256" key="1">
    <source>
        <dbReference type="SAM" id="MobiDB-lite"/>
    </source>
</evidence>
<accession>A0A1S7P2E2</accession>
<sequence>MPASRHRTAAAVELLDADRAAGSSLSIKRLNRKPFADFTRPKTGLPHAMRFHPSGNGLIRDQVLIADRKRYPHLPANGGWGEKGRGANDRDRIGSRVIRNHVG</sequence>
<name>A0A1S7P2E2_9HYPH</name>
<dbReference type="AlphaFoldDB" id="A0A1S7P2E2"/>
<feature type="region of interest" description="Disordered" evidence="1">
    <location>
        <begin position="74"/>
        <end position="103"/>
    </location>
</feature>
<feature type="compositionally biased region" description="Basic and acidic residues" evidence="1">
    <location>
        <begin position="82"/>
        <end position="94"/>
    </location>
</feature>
<dbReference type="Proteomes" id="UP000191987">
    <property type="component" value="Unassembled WGS sequence"/>
</dbReference>
<proteinExistence type="predicted"/>
<reference evidence="2 3" key="1">
    <citation type="submission" date="2016-01" db="EMBL/GenBank/DDBJ databases">
        <authorList>
            <person name="Oliw E.H."/>
        </authorList>
    </citation>
    <scope>NUCLEOTIDE SEQUENCE [LARGE SCALE GENOMIC DNA]</scope>
    <source>
        <strain evidence="2 3">Zutra 3-1</strain>
    </source>
</reference>
<evidence type="ECO:0000313" key="2">
    <source>
        <dbReference type="EMBL" id="CUX14988.1"/>
    </source>
</evidence>